<gene>
    <name evidence="4" type="ORF">PENTCL1PPCAC_7102</name>
</gene>
<dbReference type="PROSITE" id="PS01052">
    <property type="entry name" value="CALPONIN_1"/>
    <property type="match status" value="1"/>
</dbReference>
<evidence type="ECO:0000259" key="3">
    <source>
        <dbReference type="PROSITE" id="PS50021"/>
    </source>
</evidence>
<dbReference type="Pfam" id="PF00307">
    <property type="entry name" value="CH"/>
    <property type="match status" value="1"/>
</dbReference>
<dbReference type="InterPro" id="IPR050606">
    <property type="entry name" value="Calponin-like"/>
</dbReference>
<dbReference type="SUPFAM" id="SSF47576">
    <property type="entry name" value="Calponin-homology domain, CH-domain"/>
    <property type="match status" value="1"/>
</dbReference>
<comment type="similarity">
    <text evidence="1 2">Belongs to the calponin family.</text>
</comment>
<dbReference type="PRINTS" id="PR00888">
    <property type="entry name" value="SM22CALPONIN"/>
</dbReference>
<dbReference type="InterPro" id="IPR001715">
    <property type="entry name" value="CH_dom"/>
</dbReference>
<evidence type="ECO:0000256" key="2">
    <source>
        <dbReference type="RuleBase" id="RU361224"/>
    </source>
</evidence>
<dbReference type="GO" id="GO:0051015">
    <property type="term" value="F:actin filament binding"/>
    <property type="evidence" value="ECO:0007669"/>
    <property type="project" value="TreeGrafter"/>
</dbReference>
<dbReference type="InterPro" id="IPR000557">
    <property type="entry name" value="Calponin_repeat"/>
</dbReference>
<dbReference type="PANTHER" id="PTHR47385">
    <property type="entry name" value="CALPONIN"/>
    <property type="match status" value="1"/>
</dbReference>
<keyword evidence="5" id="KW-1185">Reference proteome</keyword>
<feature type="non-terminal residue" evidence="4">
    <location>
        <position position="1"/>
    </location>
</feature>
<evidence type="ECO:0000256" key="1">
    <source>
        <dbReference type="ARBA" id="ARBA00009631"/>
    </source>
</evidence>
<accession>A0AAV5SNH6</accession>
<dbReference type="InterPro" id="IPR036872">
    <property type="entry name" value="CH_dom_sf"/>
</dbReference>
<dbReference type="Gene3D" id="1.10.418.10">
    <property type="entry name" value="Calponin-like domain"/>
    <property type="match status" value="1"/>
</dbReference>
<organism evidence="4 5">
    <name type="scientific">Pristionchus entomophagus</name>
    <dbReference type="NCBI Taxonomy" id="358040"/>
    <lineage>
        <taxon>Eukaryota</taxon>
        <taxon>Metazoa</taxon>
        <taxon>Ecdysozoa</taxon>
        <taxon>Nematoda</taxon>
        <taxon>Chromadorea</taxon>
        <taxon>Rhabditida</taxon>
        <taxon>Rhabditina</taxon>
        <taxon>Diplogasteromorpha</taxon>
        <taxon>Diplogasteroidea</taxon>
        <taxon>Neodiplogasteridae</taxon>
        <taxon>Pristionchus</taxon>
    </lineage>
</organism>
<dbReference type="AlphaFoldDB" id="A0AAV5SNH6"/>
<dbReference type="PANTHER" id="PTHR47385:SF19">
    <property type="entry name" value="TRANSGELIN"/>
    <property type="match status" value="1"/>
</dbReference>
<comment type="caution">
    <text evidence="4">The sequence shown here is derived from an EMBL/GenBank/DDBJ whole genome shotgun (WGS) entry which is preliminary data.</text>
</comment>
<dbReference type="PROSITE" id="PS50021">
    <property type="entry name" value="CH"/>
    <property type="match status" value="1"/>
</dbReference>
<dbReference type="PROSITE" id="PS51122">
    <property type="entry name" value="CALPONIN_2"/>
    <property type="match status" value="1"/>
</dbReference>
<evidence type="ECO:0000313" key="5">
    <source>
        <dbReference type="Proteomes" id="UP001432027"/>
    </source>
</evidence>
<dbReference type="GO" id="GO:0007015">
    <property type="term" value="P:actin filament organization"/>
    <property type="evidence" value="ECO:0007669"/>
    <property type="project" value="TreeGrafter"/>
</dbReference>
<reference evidence="4" key="1">
    <citation type="submission" date="2023-10" db="EMBL/GenBank/DDBJ databases">
        <title>Genome assembly of Pristionchus species.</title>
        <authorList>
            <person name="Yoshida K."/>
            <person name="Sommer R.J."/>
        </authorList>
    </citation>
    <scope>NUCLEOTIDE SEQUENCE</scope>
    <source>
        <strain evidence="4">RS0144</strain>
    </source>
</reference>
<evidence type="ECO:0000313" key="4">
    <source>
        <dbReference type="EMBL" id="GMS84927.1"/>
    </source>
</evidence>
<dbReference type="EMBL" id="BTSX01000002">
    <property type="protein sequence ID" value="GMS84927.1"/>
    <property type="molecule type" value="Genomic_DNA"/>
</dbReference>
<proteinExistence type="inferred from homology"/>
<sequence length="221" mass="24750">IYEISIDCRGYHNQMANHGPSYGLSRELERKSQARFNLAEAHEVLLWIENATGRQFAEDPVALEDSQAVSEVLKDGISLCELMNRLGVPTNFHTRPRMAFHQMENISNFLESAKVYGVPDITLFQTVNLFENKDFYKVIECLRALAGVAASKEARGIEFPAWVVRKSAARPRNFPEHVTARGQMVIPLQAGTNKCATQKGMTPYGLPRQIKPSVADSRNDG</sequence>
<feature type="domain" description="Calponin-homology (CH)" evidence="3">
    <location>
        <begin position="38"/>
        <end position="150"/>
    </location>
</feature>
<dbReference type="InterPro" id="IPR003096">
    <property type="entry name" value="SM22_calponin"/>
</dbReference>
<dbReference type="SMART" id="SM00033">
    <property type="entry name" value="CH"/>
    <property type="match status" value="1"/>
</dbReference>
<protein>
    <recommendedName>
        <fullName evidence="2">Transgelin</fullName>
    </recommendedName>
</protein>
<dbReference type="Pfam" id="PF00402">
    <property type="entry name" value="Calponin"/>
    <property type="match status" value="1"/>
</dbReference>
<name>A0AAV5SNH6_9BILA</name>
<dbReference type="Proteomes" id="UP001432027">
    <property type="component" value="Unassembled WGS sequence"/>
</dbReference>
<dbReference type="GO" id="GO:0015629">
    <property type="term" value="C:actin cytoskeleton"/>
    <property type="evidence" value="ECO:0007669"/>
    <property type="project" value="TreeGrafter"/>
</dbReference>